<dbReference type="Proteomes" id="UP000620366">
    <property type="component" value="Unassembled WGS sequence"/>
</dbReference>
<proteinExistence type="predicted"/>
<dbReference type="SUPFAM" id="SSF52540">
    <property type="entry name" value="P-loop containing nucleoside triphosphate hydrolases"/>
    <property type="match status" value="1"/>
</dbReference>
<dbReference type="RefSeq" id="WP_249299641.1">
    <property type="nucleotide sequence ID" value="NZ_JACRSP010000002.1"/>
</dbReference>
<dbReference type="EMBL" id="JACRSP010000002">
    <property type="protein sequence ID" value="MBC8535899.1"/>
    <property type="molecule type" value="Genomic_DNA"/>
</dbReference>
<comment type="caution">
    <text evidence="1">The sequence shown here is derived from an EMBL/GenBank/DDBJ whole genome shotgun (WGS) entry which is preliminary data.</text>
</comment>
<dbReference type="AlphaFoldDB" id="A0A926DDP5"/>
<evidence type="ECO:0000313" key="1">
    <source>
        <dbReference type="EMBL" id="MBC8535899.1"/>
    </source>
</evidence>
<name>A0A926DDP5_9FIRM</name>
<gene>
    <name evidence="1" type="ORF">H8695_04235</name>
</gene>
<sequence length="439" mass="49497">MARKKTEQVFGISNEVLQDSYVDRGMLDRKLERYLLRPTHLALCGESKCGKSWLRKHNIADAITVQCRYGKTVGDIYTDALSQLGVALTIQQTRQDSTTAHADAQAGLGRGLLSLSGAVRADAGHSEAEVTAVVGRNIDDPRFVADTITASGRRLVIEDFHYLSKSQRQLFAFDLKTLWDYGCFVVVVGVWTESNLLISMNPDLAGRMIEQTIYWSRKDLMAVIDKGTKALRVRIAPEIAHRLIDDCFGNVGILQQLMLLLLDEAGIFERCERVTVLDEPECYTRAAEEYARQVNAIYQQFAKVLSAGIRARRDSTGIYAHAMKAILETPDDQLIRGIGLDELTRITRRREPRISKQNLRVVLKKLEELQVKGREGRGLVIAFDEGSEEISVVDRQLLFYRKYLPVEWPWDHLIAEASADGMEQLSWADALPREESVRA</sequence>
<evidence type="ECO:0000313" key="2">
    <source>
        <dbReference type="Proteomes" id="UP000620366"/>
    </source>
</evidence>
<reference evidence="1" key="1">
    <citation type="submission" date="2020-08" db="EMBL/GenBank/DDBJ databases">
        <title>Genome public.</title>
        <authorList>
            <person name="Liu C."/>
            <person name="Sun Q."/>
        </authorList>
    </citation>
    <scope>NUCLEOTIDE SEQUENCE</scope>
    <source>
        <strain evidence="1">BX7</strain>
    </source>
</reference>
<keyword evidence="2" id="KW-1185">Reference proteome</keyword>
<dbReference type="InterPro" id="IPR027417">
    <property type="entry name" value="P-loop_NTPase"/>
</dbReference>
<accession>A0A926DDP5</accession>
<organism evidence="1 2">
    <name type="scientific">Feifania hominis</name>
    <dbReference type="NCBI Taxonomy" id="2763660"/>
    <lineage>
        <taxon>Bacteria</taxon>
        <taxon>Bacillati</taxon>
        <taxon>Bacillota</taxon>
        <taxon>Clostridia</taxon>
        <taxon>Eubacteriales</taxon>
        <taxon>Feifaniaceae</taxon>
        <taxon>Feifania</taxon>
    </lineage>
</organism>
<protein>
    <submittedName>
        <fullName evidence="1">Uncharacterized protein</fullName>
    </submittedName>
</protein>